<feature type="transmembrane region" description="Helical" evidence="1">
    <location>
        <begin position="6"/>
        <end position="27"/>
    </location>
</feature>
<name>A0A6M7WP76_RHILI</name>
<dbReference type="EMBL" id="CP033367">
    <property type="protein sequence ID" value="QKD01734.1"/>
    <property type="molecule type" value="Genomic_DNA"/>
</dbReference>
<evidence type="ECO:0008006" key="4">
    <source>
        <dbReference type="Google" id="ProtNLM"/>
    </source>
</evidence>
<gene>
    <name evidence="2" type="ORF">EB235_09560</name>
</gene>
<evidence type="ECO:0000313" key="3">
    <source>
        <dbReference type="Proteomes" id="UP000503017"/>
    </source>
</evidence>
<keyword evidence="1" id="KW-0812">Transmembrane</keyword>
<sequence length="263" mass="28543">MEILYGLGFLMLFSLSAVSGVVLRARLHEAHFSKDNMDAVSLGTGLLVTFAALVLSLQLSSARSTFDVANRDRSLYAAKLARLDECLRNLGPEMGATRERLRQYTAAVIASTWPHEVAPVVDGMPDVQHMAVSGEDATLKAIMNEVGVSIDSVAPADTAHVNMAARCRLNFTMVEESRWLVIEDSDRGASNSYTGIVSFWLALVFFSFGLRVPRRTLSVMALAISVVAVASVMFVIVDLNFPYGGIFGIKSSAMRDALADMSR</sequence>
<accession>A0A6M7WP76</accession>
<dbReference type="RefSeq" id="WP_032925574.1">
    <property type="nucleotide sequence ID" value="NZ_KI912159.1"/>
</dbReference>
<dbReference type="AlphaFoldDB" id="A0A6M7WP76"/>
<feature type="transmembrane region" description="Helical" evidence="1">
    <location>
        <begin position="217"/>
        <end position="237"/>
    </location>
</feature>
<keyword evidence="1" id="KW-1133">Transmembrane helix</keyword>
<evidence type="ECO:0000313" key="2">
    <source>
        <dbReference type="EMBL" id="QKD01734.1"/>
    </source>
</evidence>
<organism evidence="2 3">
    <name type="scientific">Mesorhizobium loti R88b</name>
    <dbReference type="NCBI Taxonomy" id="935548"/>
    <lineage>
        <taxon>Bacteria</taxon>
        <taxon>Pseudomonadati</taxon>
        <taxon>Pseudomonadota</taxon>
        <taxon>Alphaproteobacteria</taxon>
        <taxon>Hyphomicrobiales</taxon>
        <taxon>Phyllobacteriaceae</taxon>
        <taxon>Mesorhizobium</taxon>
    </lineage>
</organism>
<dbReference type="InterPro" id="IPR025333">
    <property type="entry name" value="DUF4239"/>
</dbReference>
<proteinExistence type="predicted"/>
<feature type="transmembrane region" description="Helical" evidence="1">
    <location>
        <begin position="193"/>
        <end position="210"/>
    </location>
</feature>
<protein>
    <recommendedName>
        <fullName evidence="4">DUF4239 domain-containing protein</fullName>
    </recommendedName>
</protein>
<reference evidence="2 3" key="1">
    <citation type="submission" date="2018-10" db="EMBL/GenBank/DDBJ databases">
        <authorList>
            <person name="Perry B.J."/>
            <person name="Sullivan J.T."/>
            <person name="Murphy R.J.T."/>
            <person name="Ramsay J.P."/>
            <person name="Ronson C.W."/>
        </authorList>
    </citation>
    <scope>NUCLEOTIDE SEQUENCE [LARGE SCALE GENOMIC DNA]</scope>
    <source>
        <strain evidence="2 3">R88b</strain>
    </source>
</reference>
<feature type="transmembrane region" description="Helical" evidence="1">
    <location>
        <begin position="39"/>
        <end position="59"/>
    </location>
</feature>
<dbReference type="Proteomes" id="UP000503017">
    <property type="component" value="Chromosome"/>
</dbReference>
<evidence type="ECO:0000256" key="1">
    <source>
        <dbReference type="SAM" id="Phobius"/>
    </source>
</evidence>
<keyword evidence="1" id="KW-0472">Membrane</keyword>
<dbReference type="Pfam" id="PF14023">
    <property type="entry name" value="Bestrophin-like"/>
    <property type="match status" value="1"/>
</dbReference>